<dbReference type="EMBL" id="JACHFB010000004">
    <property type="protein sequence ID" value="MBB6213482.1"/>
    <property type="molecule type" value="Genomic_DNA"/>
</dbReference>
<evidence type="ECO:0000313" key="2">
    <source>
        <dbReference type="EMBL" id="MBB6213583.1"/>
    </source>
</evidence>
<dbReference type="AlphaFoldDB" id="A0A7X0DRN2"/>
<sequence>SSNKSKETSRDLSINERITKELAEVEERERVEK</sequence>
<organism evidence="1 3">
    <name type="scientific">Borreliella californiensis</name>
    <dbReference type="NCBI Taxonomy" id="373543"/>
    <lineage>
        <taxon>Bacteria</taxon>
        <taxon>Pseudomonadati</taxon>
        <taxon>Spirochaetota</taxon>
        <taxon>Spirochaetia</taxon>
        <taxon>Spirochaetales</taxon>
        <taxon>Borreliaceae</taxon>
        <taxon>Borreliella</taxon>
    </lineage>
</organism>
<name>A0A7X0DRN2_9SPIR</name>
<dbReference type="Pfam" id="PF07094">
    <property type="entry name" value="DUF1357"/>
    <property type="match status" value="1"/>
</dbReference>
<accession>A0A7X0DRN2</accession>
<protein>
    <submittedName>
        <fullName evidence="1">Uncharacterized protein</fullName>
    </submittedName>
</protein>
<evidence type="ECO:0000313" key="1">
    <source>
        <dbReference type="EMBL" id="MBB6213482.1"/>
    </source>
</evidence>
<proteinExistence type="predicted"/>
<dbReference type="Proteomes" id="UP000536100">
    <property type="component" value="Unassembled WGS sequence"/>
</dbReference>
<feature type="non-terminal residue" evidence="1">
    <location>
        <position position="1"/>
    </location>
</feature>
<dbReference type="InterPro" id="IPR009791">
    <property type="entry name" value="DUF1357"/>
</dbReference>
<evidence type="ECO:0000313" key="3">
    <source>
        <dbReference type="Proteomes" id="UP000536100"/>
    </source>
</evidence>
<gene>
    <name evidence="1" type="ORF">HNP67_000977</name>
    <name evidence="2" type="ORF">HNP67_001078</name>
</gene>
<dbReference type="EMBL" id="JACHFB010000004">
    <property type="protein sequence ID" value="MBB6213583.1"/>
    <property type="molecule type" value="Genomic_DNA"/>
</dbReference>
<reference evidence="1 3" key="1">
    <citation type="submission" date="2020-08" db="EMBL/GenBank/DDBJ databases">
        <title>Genomic Encyclopedia of Type Strains, Phase IV (KMG-IV): sequencing the most valuable type-strain genomes for metagenomic binning, comparative biology and taxonomic classification.</title>
        <authorList>
            <person name="Goeker M."/>
        </authorList>
    </citation>
    <scope>NUCLEOTIDE SEQUENCE [LARGE SCALE GENOMIC DNA]</scope>
    <source>
        <strain evidence="1 3">DSM 17989</strain>
    </source>
</reference>
<comment type="caution">
    <text evidence="1">The sequence shown here is derived from an EMBL/GenBank/DDBJ whole genome shotgun (WGS) entry which is preliminary data.</text>
</comment>